<feature type="compositionally biased region" description="Low complexity" evidence="5">
    <location>
        <begin position="798"/>
        <end position="819"/>
    </location>
</feature>
<name>A0A167ZSL2_9HYPO</name>
<feature type="compositionally biased region" description="Acidic residues" evidence="5">
    <location>
        <begin position="1481"/>
        <end position="1513"/>
    </location>
</feature>
<comment type="similarity">
    <text evidence="1">Belongs to the WD repeat LST8 family.</text>
</comment>
<dbReference type="PROSITE" id="PS50082">
    <property type="entry name" value="WD_REPEATS_2"/>
    <property type="match status" value="1"/>
</dbReference>
<dbReference type="Proteomes" id="UP000076874">
    <property type="component" value="Unassembled WGS sequence"/>
</dbReference>
<feature type="region of interest" description="Disordered" evidence="5">
    <location>
        <begin position="1"/>
        <end position="97"/>
    </location>
</feature>
<dbReference type="STRING" id="1081102.A0A167ZSL2"/>
<dbReference type="PROSITE" id="PS00678">
    <property type="entry name" value="WD_REPEATS_1"/>
    <property type="match status" value="1"/>
</dbReference>
<dbReference type="InterPro" id="IPR036322">
    <property type="entry name" value="WD40_repeat_dom_sf"/>
</dbReference>
<feature type="region of interest" description="Disordered" evidence="5">
    <location>
        <begin position="604"/>
        <end position="624"/>
    </location>
</feature>
<dbReference type="PROSITE" id="PS50294">
    <property type="entry name" value="WD_REPEATS_REGION"/>
    <property type="match status" value="1"/>
</dbReference>
<dbReference type="InterPro" id="IPR037588">
    <property type="entry name" value="MLST8"/>
</dbReference>
<dbReference type="GO" id="GO:0031929">
    <property type="term" value="P:TOR signaling"/>
    <property type="evidence" value="ECO:0007669"/>
    <property type="project" value="InterPro"/>
</dbReference>
<feature type="compositionally biased region" description="Low complexity" evidence="5">
    <location>
        <begin position="1"/>
        <end position="10"/>
    </location>
</feature>
<dbReference type="GO" id="GO:0031931">
    <property type="term" value="C:TORC1 complex"/>
    <property type="evidence" value="ECO:0007669"/>
    <property type="project" value="InterPro"/>
</dbReference>
<feature type="compositionally biased region" description="Low complexity" evidence="5">
    <location>
        <begin position="435"/>
        <end position="451"/>
    </location>
</feature>
<dbReference type="GO" id="GO:0032956">
    <property type="term" value="P:regulation of actin cytoskeleton organization"/>
    <property type="evidence" value="ECO:0007669"/>
    <property type="project" value="TreeGrafter"/>
</dbReference>
<feature type="region of interest" description="Disordered" evidence="5">
    <location>
        <begin position="1476"/>
        <end position="1513"/>
    </location>
</feature>
<dbReference type="SUPFAM" id="SSF50978">
    <property type="entry name" value="WD40 repeat-like"/>
    <property type="match status" value="1"/>
</dbReference>
<dbReference type="SMART" id="SM00320">
    <property type="entry name" value="WD40"/>
    <property type="match status" value="6"/>
</dbReference>
<dbReference type="OrthoDB" id="10248252at2759"/>
<feature type="region of interest" description="Disordered" evidence="5">
    <location>
        <begin position="209"/>
        <end position="249"/>
    </location>
</feature>
<feature type="compositionally biased region" description="Low complexity" evidence="5">
    <location>
        <begin position="209"/>
        <end position="227"/>
    </location>
</feature>
<feature type="region of interest" description="Disordered" evidence="5">
    <location>
        <begin position="1046"/>
        <end position="1069"/>
    </location>
</feature>
<keyword evidence="3" id="KW-0677">Repeat</keyword>
<feature type="repeat" description="WD" evidence="4">
    <location>
        <begin position="1144"/>
        <end position="1185"/>
    </location>
</feature>
<comment type="caution">
    <text evidence="6">The sequence shown here is derived from an EMBL/GenBank/DDBJ whole genome shotgun (WGS) entry which is preliminary data.</text>
</comment>
<evidence type="ECO:0000313" key="7">
    <source>
        <dbReference type="Proteomes" id="UP000076874"/>
    </source>
</evidence>
<feature type="compositionally biased region" description="Acidic residues" evidence="5">
    <location>
        <begin position="1243"/>
        <end position="1253"/>
    </location>
</feature>
<organism evidence="6 7">
    <name type="scientific">Niveomyces insectorum RCEF 264</name>
    <dbReference type="NCBI Taxonomy" id="1081102"/>
    <lineage>
        <taxon>Eukaryota</taxon>
        <taxon>Fungi</taxon>
        <taxon>Dikarya</taxon>
        <taxon>Ascomycota</taxon>
        <taxon>Pezizomycotina</taxon>
        <taxon>Sordariomycetes</taxon>
        <taxon>Hypocreomycetidae</taxon>
        <taxon>Hypocreales</taxon>
        <taxon>Cordycipitaceae</taxon>
        <taxon>Niveomyces</taxon>
    </lineage>
</organism>
<feature type="region of interest" description="Disordered" evidence="5">
    <location>
        <begin position="1233"/>
        <end position="1271"/>
    </location>
</feature>
<feature type="region of interest" description="Disordered" evidence="5">
    <location>
        <begin position="774"/>
        <end position="820"/>
    </location>
</feature>
<feature type="compositionally biased region" description="Basic and acidic residues" evidence="5">
    <location>
        <begin position="487"/>
        <end position="507"/>
    </location>
</feature>
<dbReference type="PANTHER" id="PTHR19842:SF2">
    <property type="entry name" value="WD REPEAT PROTEIN (AFU_ORTHOLOGUE AFUA_5G04300)"/>
    <property type="match status" value="1"/>
</dbReference>
<proteinExistence type="inferred from homology"/>
<dbReference type="PANTHER" id="PTHR19842">
    <property type="entry name" value="G BETA-LIKE PROTEIN GBL"/>
    <property type="match status" value="1"/>
</dbReference>
<reference evidence="6 7" key="1">
    <citation type="journal article" date="2016" name="Genome Biol. Evol.">
        <title>Divergent and convergent evolution of fungal pathogenicity.</title>
        <authorList>
            <person name="Shang Y."/>
            <person name="Xiao G."/>
            <person name="Zheng P."/>
            <person name="Cen K."/>
            <person name="Zhan S."/>
            <person name="Wang C."/>
        </authorList>
    </citation>
    <scope>NUCLEOTIDE SEQUENCE [LARGE SCALE GENOMIC DNA]</scope>
    <source>
        <strain evidence="6 7">RCEF 264</strain>
    </source>
</reference>
<accession>A0A167ZSL2</accession>
<feature type="compositionally biased region" description="Gly residues" evidence="5">
    <location>
        <begin position="1052"/>
        <end position="1069"/>
    </location>
</feature>
<protein>
    <submittedName>
        <fullName evidence="6">WD40 repeat-like protein</fullName>
    </submittedName>
</protein>
<feature type="compositionally biased region" description="Low complexity" evidence="5">
    <location>
        <begin position="310"/>
        <end position="322"/>
    </location>
</feature>
<evidence type="ECO:0000256" key="4">
    <source>
        <dbReference type="PROSITE-ProRule" id="PRU00221"/>
    </source>
</evidence>
<feature type="compositionally biased region" description="Low complexity" evidence="5">
    <location>
        <begin position="472"/>
        <end position="486"/>
    </location>
</feature>
<feature type="region of interest" description="Disordered" evidence="5">
    <location>
        <begin position="1315"/>
        <end position="1335"/>
    </location>
</feature>
<feature type="compositionally biased region" description="Basic and acidic residues" evidence="5">
    <location>
        <begin position="373"/>
        <end position="388"/>
    </location>
</feature>
<dbReference type="EMBL" id="AZHD01000001">
    <property type="protein sequence ID" value="OAA67860.1"/>
    <property type="molecule type" value="Genomic_DNA"/>
</dbReference>
<keyword evidence="2 4" id="KW-0853">WD repeat</keyword>
<evidence type="ECO:0000256" key="5">
    <source>
        <dbReference type="SAM" id="MobiDB-lite"/>
    </source>
</evidence>
<dbReference type="InterPro" id="IPR015943">
    <property type="entry name" value="WD40/YVTN_repeat-like_dom_sf"/>
</dbReference>
<dbReference type="Pfam" id="PF00400">
    <property type="entry name" value="WD40"/>
    <property type="match status" value="1"/>
</dbReference>
<gene>
    <name evidence="6" type="ORF">SPI_00055</name>
</gene>
<feature type="region of interest" description="Disordered" evidence="5">
    <location>
        <begin position="435"/>
        <end position="459"/>
    </location>
</feature>
<evidence type="ECO:0000256" key="1">
    <source>
        <dbReference type="ARBA" id="ARBA00009890"/>
    </source>
</evidence>
<feature type="region of interest" description="Disordered" evidence="5">
    <location>
        <begin position="366"/>
        <end position="407"/>
    </location>
</feature>
<dbReference type="Gene3D" id="2.130.10.10">
    <property type="entry name" value="YVTN repeat-like/Quinoprotein amine dehydrogenase"/>
    <property type="match status" value="1"/>
</dbReference>
<evidence type="ECO:0000256" key="3">
    <source>
        <dbReference type="ARBA" id="ARBA00022737"/>
    </source>
</evidence>
<feature type="region of interest" description="Disordered" evidence="5">
    <location>
        <begin position="281"/>
        <end position="350"/>
    </location>
</feature>
<dbReference type="InterPro" id="IPR001680">
    <property type="entry name" value="WD40_rpt"/>
</dbReference>
<feature type="compositionally biased region" description="Low complexity" evidence="5">
    <location>
        <begin position="389"/>
        <end position="405"/>
    </location>
</feature>
<dbReference type="GO" id="GO:0031932">
    <property type="term" value="C:TORC2 complex"/>
    <property type="evidence" value="ECO:0007669"/>
    <property type="project" value="InterPro"/>
</dbReference>
<sequence length="1513" mass="157889">MQAAPAPASSNGGGGGGSNGHAHGHVNNVDNVTIGRSNSSSSSSNAINNGNAQLPALGPRLPPTRSTPLQLWGPTRLPAPANGGVTTPSPAIAPGPGPVVSSAAPDVDDLLPPAKRLKAGRDTGHAVHGITNGGGGGVRPLGTTAGPHPPAVLRAGASSVPGRAGPAVPAGPPALRPVLGPAASSEGPRAPAAMQAVLLVDLVSPSPTPTLTPAGPASPARAPAPAAARPPLPKAVPSNGVSAPSTPLTFKTTVENGHVVHILDDDDDDDDDNDFDAAVRRQLKLPPAPKKPVISPGNGVPPRGVTAHVPPSTSGTSSSNTPAKTPLGPKGPSTPGAAASSPLPVAKSHDVTTESILKRLSSSRFADVSGQPVHKEANARAGRVDDSNRVNGVNGVNGPSGLNGLHTPLPAGAARPLVSPTVASSAVASPAVASPVLPSASAPSPSILPPAVQSPVGQLKREAMPSRLSLFATPSAPNTPSSTPQPQEREPLGERKNDGQHRPRKDAPQGTRNTASRAAKSEPQRRDAQFIRWAALTARPYLEARHRQYLAHTEAQAALQTSGVLRPRRNDPAPAAFVHVDFLPEEVQLLLTVARSALDGVPVPSGAAKTSATPTKPSKKPVAPARELGRLVRSHGPGGITRIVRRLQPHQLPARSADDVAAFLSDVARHRCAAALGSSSFTPRTRGTPAGRTLPATWLNLPNALRTFREDGLQRRNEWTNCAGDIATISWTSNAAFLCGTTTHMDDRNHQYNRQGNLVLGSVGAGTLRAYPDHRIVRPRGRLNNGSCNDDNNDNSSDDNNSSSNDNYNNNNSSSSSNNHDALHGYDDPWLYTSVVSSDYSASHDLAFTSGFDRAVKVWRVDPNGASMTLVQTWSHTGKVNFVVASSDPAGLVATAADVPTDAVRVYRLRGGGAATAATADYKTFSCSRIVDLEGRPVFTDRWAYFPAAVRWGTVPGTRHLLLVGYSPRGLGVAAEDEDIPDDRRNSGELCLWDGVTGQRLRILGGTSQNVFEVVWHPTQPCFAAATSPVGQAVEDGVHTQIRIFRPADSSSGGGGGGEAGGGGGGAGGSDGGGCMAFSEVQVLDCFADDINELALLPNSFSFVYLAAGCTDGRTYVWDTSQGDKPIHVLHHGRCLEELSGEKISMEDTGVKFVAWGATPDRLYTGSSDGVVKVWNIRSAHRPRNRPFVRTLLECPAPVSFGAFSPDKAKLAVGDASGRVFLLAVEDGLETDDEAKGLVSGDENNDDDEDDDSKDEKTKRAPHGQQQQQKLYVRPGVFGALARRGRATFRQHPPEVIHHPTPPPPLVVASADATGTSARTTPAATTTTTGDEDDSGHARARAYLASGQLRLVADRTVGAVQGPHYDQTGLFCRTCHAGGQPANPLLAQYERDQQRNRPRASAAPCQQRALRVDGIGRVVADVDNVDTTTITTTTTHSTLALHRRNVARDLDVESLPEATRAALVAADRGALALHASGQVVDADDDDSGDGDDDGDEDDDNNSVVDEAEPMETQ</sequence>
<evidence type="ECO:0000313" key="6">
    <source>
        <dbReference type="EMBL" id="OAA67860.1"/>
    </source>
</evidence>
<feature type="compositionally biased region" description="Low complexity" evidence="5">
    <location>
        <begin position="37"/>
        <end position="51"/>
    </location>
</feature>
<dbReference type="InterPro" id="IPR019775">
    <property type="entry name" value="WD40_repeat_CS"/>
</dbReference>
<feature type="region of interest" description="Disordered" evidence="5">
    <location>
        <begin position="471"/>
        <end position="526"/>
    </location>
</feature>
<feature type="compositionally biased region" description="Polar residues" evidence="5">
    <location>
        <begin position="239"/>
        <end position="249"/>
    </location>
</feature>
<feature type="compositionally biased region" description="Low complexity" evidence="5">
    <location>
        <begin position="1315"/>
        <end position="1329"/>
    </location>
</feature>
<keyword evidence="7" id="KW-1185">Reference proteome</keyword>
<evidence type="ECO:0000256" key="2">
    <source>
        <dbReference type="ARBA" id="ARBA00022574"/>
    </source>
</evidence>